<dbReference type="Proteomes" id="UP000281549">
    <property type="component" value="Unassembled WGS sequence"/>
</dbReference>
<feature type="compositionally biased region" description="Basic and acidic residues" evidence="6">
    <location>
        <begin position="452"/>
        <end position="476"/>
    </location>
</feature>
<dbReference type="PANTHER" id="PTHR11864:SF0">
    <property type="entry name" value="PRP40 PRE-MRNA PROCESSING FACTOR 40 HOMOLOG A (YEAST)"/>
    <property type="match status" value="1"/>
</dbReference>
<accession>A0A4P9YC08</accession>
<dbReference type="Pfam" id="PF01846">
    <property type="entry name" value="FF"/>
    <property type="match status" value="2"/>
</dbReference>
<feature type="domain" description="FF" evidence="7">
    <location>
        <begin position="231"/>
        <end position="293"/>
    </location>
</feature>
<feature type="region of interest" description="Disordered" evidence="6">
    <location>
        <begin position="434"/>
        <end position="488"/>
    </location>
</feature>
<keyword evidence="5" id="KW-0539">Nucleus</keyword>
<comment type="subcellular location">
    <subcellularLocation>
        <location evidence="1">Nucleus</location>
    </subcellularLocation>
</comment>
<dbReference type="PANTHER" id="PTHR11864">
    <property type="entry name" value="PRE-MRNA-PROCESSING PROTEIN PRP40"/>
    <property type="match status" value="1"/>
</dbReference>
<organism evidence="8 9">
    <name type="scientific">Rozella allomycis (strain CSF55)</name>
    <dbReference type="NCBI Taxonomy" id="988480"/>
    <lineage>
        <taxon>Eukaryota</taxon>
        <taxon>Fungi</taxon>
        <taxon>Fungi incertae sedis</taxon>
        <taxon>Cryptomycota</taxon>
        <taxon>Cryptomycota incertae sedis</taxon>
        <taxon>Rozella</taxon>
    </lineage>
</organism>
<evidence type="ECO:0000259" key="7">
    <source>
        <dbReference type="PROSITE" id="PS51676"/>
    </source>
</evidence>
<dbReference type="GO" id="GO:0045292">
    <property type="term" value="P:mRNA cis splicing, via spliceosome"/>
    <property type="evidence" value="ECO:0007669"/>
    <property type="project" value="InterPro"/>
</dbReference>
<evidence type="ECO:0000256" key="2">
    <source>
        <dbReference type="ARBA" id="ARBA00022664"/>
    </source>
</evidence>
<gene>
    <name evidence="8" type="ORF">ROZALSC1DRAFT_31270</name>
</gene>
<feature type="domain" description="FF" evidence="7">
    <location>
        <begin position="369"/>
        <end position="425"/>
    </location>
</feature>
<feature type="domain" description="FF" evidence="7">
    <location>
        <begin position="84"/>
        <end position="140"/>
    </location>
</feature>
<proteinExistence type="predicted"/>
<evidence type="ECO:0000313" key="8">
    <source>
        <dbReference type="EMBL" id="RKP16873.1"/>
    </source>
</evidence>
<evidence type="ECO:0000256" key="4">
    <source>
        <dbReference type="ARBA" id="ARBA00023187"/>
    </source>
</evidence>
<dbReference type="GO" id="GO:0071004">
    <property type="term" value="C:U2-type prespliceosome"/>
    <property type="evidence" value="ECO:0007669"/>
    <property type="project" value="TreeGrafter"/>
</dbReference>
<dbReference type="Gene3D" id="1.10.10.440">
    <property type="entry name" value="FF domain"/>
    <property type="match status" value="5"/>
</dbReference>
<sequence>MTKEMGQTNNSAGEYKSREEAMSAFMEMLAEADIEPYYTWEETMRLVINHPNYKALPTPKERKDAFTRFMRDRKRYENEARRNKMARWRRAFEELLLNTPEITPWTRYAKAREILKNEKVFNEISDDRERENFYNHLMGDRKMQQQMETRNHRRERTRHFHMFLKDVVEIKYGTTFDQAHKIIKEHPKYKENQMLMEMDNLDLLISFEEYYRKLERDYNRSLEEEAMKRRRAERINRDNFKLLLKELEEKELIHPKAKWKNVFPCIKDDERFLNMLGQPGSTPMDLFFDRIEELDELLYKQRKIVQEVLSENKIDLKADSSFEWFLNTLAGDERTIEISKKYAELIFNKLIDKIKYEKEDEERRYEKRQRRAMRALRSVLKRLEPPISSSASWDQVRPRVEKYQEYQDIDGEENRIKAFKKFISRLRAYEEENEEGEVIDEERDRRRGRYQGRHERDYSNERNARSYKNYSRERQKSRGRRSYSSESE</sequence>
<dbReference type="InterPro" id="IPR002713">
    <property type="entry name" value="FF_domain"/>
</dbReference>
<dbReference type="SUPFAM" id="SSF81698">
    <property type="entry name" value="FF domain"/>
    <property type="match status" value="5"/>
</dbReference>
<evidence type="ECO:0000256" key="1">
    <source>
        <dbReference type="ARBA" id="ARBA00004123"/>
    </source>
</evidence>
<protein>
    <recommendedName>
        <fullName evidence="7">FF domain-containing protein</fullName>
    </recommendedName>
</protein>
<reference evidence="9" key="1">
    <citation type="journal article" date="2018" name="Nat. Microbiol.">
        <title>Leveraging single-cell genomics to expand the fungal tree of life.</title>
        <authorList>
            <person name="Ahrendt S.R."/>
            <person name="Quandt C.A."/>
            <person name="Ciobanu D."/>
            <person name="Clum A."/>
            <person name="Salamov A."/>
            <person name="Andreopoulos B."/>
            <person name="Cheng J.F."/>
            <person name="Woyke T."/>
            <person name="Pelin A."/>
            <person name="Henrissat B."/>
            <person name="Reynolds N.K."/>
            <person name="Benny G.L."/>
            <person name="Smith M.E."/>
            <person name="James T.Y."/>
            <person name="Grigoriev I.V."/>
        </authorList>
    </citation>
    <scope>NUCLEOTIDE SEQUENCE [LARGE SCALE GENOMIC DNA]</scope>
    <source>
        <strain evidence="9">CSF55</strain>
    </source>
</reference>
<evidence type="ECO:0000313" key="9">
    <source>
        <dbReference type="Proteomes" id="UP000281549"/>
    </source>
</evidence>
<dbReference type="Pfam" id="PF25432">
    <property type="entry name" value="FF_PRPF40A"/>
    <property type="match status" value="1"/>
</dbReference>
<feature type="domain" description="FF" evidence="7">
    <location>
        <begin position="18"/>
        <end position="72"/>
    </location>
</feature>
<keyword evidence="3" id="KW-0677">Repeat</keyword>
<dbReference type="PROSITE" id="PS51676">
    <property type="entry name" value="FF"/>
    <property type="match status" value="4"/>
</dbReference>
<dbReference type="FunFam" id="1.10.10.440:FF:000013">
    <property type="entry name" value="pre-mRNA-processing protein 40A isoform X1"/>
    <property type="match status" value="1"/>
</dbReference>
<dbReference type="EMBL" id="ML006177">
    <property type="protein sequence ID" value="RKP16873.1"/>
    <property type="molecule type" value="Genomic_DNA"/>
</dbReference>
<evidence type="ECO:0000256" key="6">
    <source>
        <dbReference type="SAM" id="MobiDB-lite"/>
    </source>
</evidence>
<evidence type="ECO:0000256" key="5">
    <source>
        <dbReference type="ARBA" id="ARBA00023242"/>
    </source>
</evidence>
<name>A0A4P9YC08_ROZAC</name>
<dbReference type="SMART" id="SM00441">
    <property type="entry name" value="FF"/>
    <property type="match status" value="5"/>
</dbReference>
<dbReference type="InterPro" id="IPR036517">
    <property type="entry name" value="FF_domain_sf"/>
</dbReference>
<dbReference type="AlphaFoldDB" id="A0A4P9YC08"/>
<keyword evidence="4" id="KW-0508">mRNA splicing</keyword>
<evidence type="ECO:0000256" key="3">
    <source>
        <dbReference type="ARBA" id="ARBA00022737"/>
    </source>
</evidence>
<dbReference type="GO" id="GO:0005685">
    <property type="term" value="C:U1 snRNP"/>
    <property type="evidence" value="ECO:0007669"/>
    <property type="project" value="TreeGrafter"/>
</dbReference>
<dbReference type="InterPro" id="IPR039726">
    <property type="entry name" value="Prp40-like"/>
</dbReference>
<dbReference type="GO" id="GO:0003723">
    <property type="term" value="F:RNA binding"/>
    <property type="evidence" value="ECO:0007669"/>
    <property type="project" value="TreeGrafter"/>
</dbReference>
<keyword evidence="2" id="KW-0507">mRNA processing</keyword>